<reference evidence="4 5" key="1">
    <citation type="submission" date="2016-10" db="EMBL/GenBank/DDBJ databases">
        <authorList>
            <person name="de Groot N.N."/>
        </authorList>
    </citation>
    <scope>NUCLEOTIDE SEQUENCE [LARGE SCALE GENOMIC DNA]</scope>
    <source>
        <strain evidence="4 5">KHGC13</strain>
    </source>
</reference>
<dbReference type="GO" id="GO:0046872">
    <property type="term" value="F:metal ion binding"/>
    <property type="evidence" value="ECO:0007669"/>
    <property type="project" value="UniProtKB-KW"/>
</dbReference>
<dbReference type="PIRSF" id="PIRSF037847">
    <property type="entry name" value="NiaR"/>
    <property type="match status" value="1"/>
</dbReference>
<dbReference type="InterPro" id="IPR013196">
    <property type="entry name" value="HTH_11"/>
</dbReference>
<protein>
    <recommendedName>
        <fullName evidence="6">Transcription repressor NadR</fullName>
    </recommendedName>
</protein>
<evidence type="ECO:0000313" key="5">
    <source>
        <dbReference type="Proteomes" id="UP000198817"/>
    </source>
</evidence>
<dbReference type="InterPro" id="IPR036388">
    <property type="entry name" value="WH-like_DNA-bd_sf"/>
</dbReference>
<evidence type="ECO:0000259" key="2">
    <source>
        <dbReference type="Pfam" id="PF02829"/>
    </source>
</evidence>
<evidence type="ECO:0000259" key="3">
    <source>
        <dbReference type="Pfam" id="PF08279"/>
    </source>
</evidence>
<dbReference type="Gene3D" id="1.10.10.10">
    <property type="entry name" value="Winged helix-like DNA-binding domain superfamily/Winged helix DNA-binding domain"/>
    <property type="match status" value="1"/>
</dbReference>
<evidence type="ECO:0000313" key="4">
    <source>
        <dbReference type="EMBL" id="SFU28981.1"/>
    </source>
</evidence>
<dbReference type="InterPro" id="IPR004173">
    <property type="entry name" value="3H_domain"/>
</dbReference>
<dbReference type="PANTHER" id="PTHR40068:SF1">
    <property type="entry name" value="TRANSCRIPTION REPRESSOR NIAR-RELATED"/>
    <property type="match status" value="1"/>
</dbReference>
<proteinExistence type="predicted"/>
<dbReference type="Pfam" id="PF08279">
    <property type="entry name" value="HTH_11"/>
    <property type="match status" value="1"/>
</dbReference>
<dbReference type="Proteomes" id="UP000198817">
    <property type="component" value="Unassembled WGS sequence"/>
</dbReference>
<dbReference type="InterPro" id="IPR035922">
    <property type="entry name" value="3H_dom_sf"/>
</dbReference>
<feature type="domain" description="Helix-turn-helix type 11" evidence="3">
    <location>
        <begin position="9"/>
        <end position="61"/>
    </location>
</feature>
<accession>A0A1I7EYJ8</accession>
<gene>
    <name evidence="4" type="ORF">SAMN05216508_101109</name>
</gene>
<dbReference type="Gene3D" id="3.30.1340.20">
    <property type="entry name" value="3H domain"/>
    <property type="match status" value="1"/>
</dbReference>
<dbReference type="AlphaFoldDB" id="A0A1I7EYJ8"/>
<keyword evidence="1" id="KW-0533">Nickel</keyword>
<feature type="binding site" evidence="1">
    <location>
        <position position="77"/>
    </location>
    <ligand>
        <name>Ni(2+)</name>
        <dbReference type="ChEBI" id="CHEBI:49786"/>
    </ligand>
</feature>
<feature type="binding site" evidence="1">
    <location>
        <position position="146"/>
    </location>
    <ligand>
        <name>Ni(2+)</name>
        <dbReference type="ChEBI" id="CHEBI:49786"/>
    </ligand>
</feature>
<keyword evidence="1" id="KW-0479">Metal-binding</keyword>
<feature type="domain" description="3H" evidence="2">
    <location>
        <begin position="74"/>
        <end position="169"/>
    </location>
</feature>
<evidence type="ECO:0008006" key="6">
    <source>
        <dbReference type="Google" id="ProtNLM"/>
    </source>
</evidence>
<organism evidence="4 5">
    <name type="scientific">Eubacterium pyruvativorans</name>
    <dbReference type="NCBI Taxonomy" id="155865"/>
    <lineage>
        <taxon>Bacteria</taxon>
        <taxon>Bacillati</taxon>
        <taxon>Bacillota</taxon>
        <taxon>Clostridia</taxon>
        <taxon>Eubacteriales</taxon>
        <taxon>Eubacteriaceae</taxon>
        <taxon>Eubacterium</taxon>
    </lineage>
</organism>
<dbReference type="PANTHER" id="PTHR40068">
    <property type="entry name" value="TRANSCRIPTION REPRESSOR NIAR-RELATED"/>
    <property type="match status" value="1"/>
</dbReference>
<name>A0A1I7EYJ8_9FIRM</name>
<feature type="binding site" evidence="1">
    <location>
        <position position="85"/>
    </location>
    <ligand>
        <name>Ni(2+)</name>
        <dbReference type="ChEBI" id="CHEBI:49786"/>
    </ligand>
</feature>
<dbReference type="InterPro" id="IPR036390">
    <property type="entry name" value="WH_DNA-bd_sf"/>
</dbReference>
<dbReference type="InterPro" id="IPR026043">
    <property type="entry name" value="NadR"/>
</dbReference>
<dbReference type="Pfam" id="PF02829">
    <property type="entry name" value="3H"/>
    <property type="match status" value="1"/>
</dbReference>
<dbReference type="SUPFAM" id="SSF75500">
    <property type="entry name" value="Putative transcriptional regulator TM1602, C-terminal domain"/>
    <property type="match status" value="1"/>
</dbReference>
<dbReference type="EMBL" id="FPBT01000001">
    <property type="protein sequence ID" value="SFU28981.1"/>
    <property type="molecule type" value="Genomic_DNA"/>
</dbReference>
<keyword evidence="5" id="KW-1185">Reference proteome</keyword>
<dbReference type="STRING" id="155865.SAMN05216515_102110"/>
<feature type="binding site" evidence="1">
    <location>
        <position position="144"/>
    </location>
    <ligand>
        <name>Ni(2+)</name>
        <dbReference type="ChEBI" id="CHEBI:49786"/>
    </ligand>
</feature>
<sequence length="186" mass="20949">MTVKNGEERRNKLLGILSRAEEPISGSRLSKMLNVSRQVIVTDIALLRTSHPDLIATSTGYVLMGASGCRRIFKVNHTDEQLGDELKSIVDLGGTILDVFIEHRVYGTIRKPLNICSRRDVGRFMEDIGTGVSTPLKNITHGYHYHTVEARSPEVLDEIQNMLREKGYLISTSDAPTYYEPKKYNQ</sequence>
<dbReference type="SUPFAM" id="SSF46785">
    <property type="entry name" value="Winged helix' DNA-binding domain"/>
    <property type="match status" value="1"/>
</dbReference>
<evidence type="ECO:0000256" key="1">
    <source>
        <dbReference type="PIRSR" id="PIRSR037847-1"/>
    </source>
</evidence>